<accession>A0ACB7T105</accession>
<protein>
    <submittedName>
        <fullName evidence="1">Uncharacterized protein</fullName>
    </submittedName>
</protein>
<keyword evidence="2" id="KW-1185">Reference proteome</keyword>
<dbReference type="Proteomes" id="UP000821845">
    <property type="component" value="Chromosome 11"/>
</dbReference>
<sequence length="111" mass="12415">MIPQRQYAGALDRNRQLQAQGASRPNYPAAIWQEGRPSYPRVTQPRPATPTPGTFARYPVRLAQRPYPELILIPPLVSPDKPGTLVDPSAAYPCGNYDAYLEAKKRRVRAT</sequence>
<comment type="caution">
    <text evidence="1">The sequence shown here is derived from an EMBL/GenBank/DDBJ whole genome shotgun (WGS) entry which is preliminary data.</text>
</comment>
<proteinExistence type="predicted"/>
<name>A0ACB7T105_HYAAI</name>
<evidence type="ECO:0000313" key="2">
    <source>
        <dbReference type="Proteomes" id="UP000821845"/>
    </source>
</evidence>
<reference evidence="1" key="1">
    <citation type="submission" date="2020-05" db="EMBL/GenBank/DDBJ databases">
        <title>Large-scale comparative analyses of tick genomes elucidate their genetic diversity and vector capacities.</title>
        <authorList>
            <person name="Jia N."/>
            <person name="Wang J."/>
            <person name="Shi W."/>
            <person name="Du L."/>
            <person name="Sun Y."/>
            <person name="Zhan W."/>
            <person name="Jiang J."/>
            <person name="Wang Q."/>
            <person name="Zhang B."/>
            <person name="Ji P."/>
            <person name="Sakyi L.B."/>
            <person name="Cui X."/>
            <person name="Yuan T."/>
            <person name="Jiang B."/>
            <person name="Yang W."/>
            <person name="Lam T.T.-Y."/>
            <person name="Chang Q."/>
            <person name="Ding S."/>
            <person name="Wang X."/>
            <person name="Zhu J."/>
            <person name="Ruan X."/>
            <person name="Zhao L."/>
            <person name="Wei J."/>
            <person name="Que T."/>
            <person name="Du C."/>
            <person name="Cheng J."/>
            <person name="Dai P."/>
            <person name="Han X."/>
            <person name="Huang E."/>
            <person name="Gao Y."/>
            <person name="Liu J."/>
            <person name="Shao H."/>
            <person name="Ye R."/>
            <person name="Li L."/>
            <person name="Wei W."/>
            <person name="Wang X."/>
            <person name="Wang C."/>
            <person name="Yang T."/>
            <person name="Huo Q."/>
            <person name="Li W."/>
            <person name="Guo W."/>
            <person name="Chen H."/>
            <person name="Zhou L."/>
            <person name="Ni X."/>
            <person name="Tian J."/>
            <person name="Zhou Y."/>
            <person name="Sheng Y."/>
            <person name="Liu T."/>
            <person name="Pan Y."/>
            <person name="Xia L."/>
            <person name="Li J."/>
            <person name="Zhao F."/>
            <person name="Cao W."/>
        </authorList>
    </citation>
    <scope>NUCLEOTIDE SEQUENCE</scope>
    <source>
        <strain evidence="1">Hyas-2018</strain>
    </source>
</reference>
<gene>
    <name evidence="1" type="ORF">HPB50_000566</name>
</gene>
<dbReference type="EMBL" id="CM023491">
    <property type="protein sequence ID" value="KAH6940545.1"/>
    <property type="molecule type" value="Genomic_DNA"/>
</dbReference>
<evidence type="ECO:0000313" key="1">
    <source>
        <dbReference type="EMBL" id="KAH6940545.1"/>
    </source>
</evidence>
<organism evidence="1 2">
    <name type="scientific">Hyalomma asiaticum</name>
    <name type="common">Tick</name>
    <dbReference type="NCBI Taxonomy" id="266040"/>
    <lineage>
        <taxon>Eukaryota</taxon>
        <taxon>Metazoa</taxon>
        <taxon>Ecdysozoa</taxon>
        <taxon>Arthropoda</taxon>
        <taxon>Chelicerata</taxon>
        <taxon>Arachnida</taxon>
        <taxon>Acari</taxon>
        <taxon>Parasitiformes</taxon>
        <taxon>Ixodida</taxon>
        <taxon>Ixodoidea</taxon>
        <taxon>Ixodidae</taxon>
        <taxon>Hyalomminae</taxon>
        <taxon>Hyalomma</taxon>
    </lineage>
</organism>